<dbReference type="InterPro" id="IPR047557">
    <property type="entry name" value="Rcat_RBR_HOIL1"/>
</dbReference>
<sequence>MFLKEKLVRKFYILFYFLSHKSQSKPFTDSRSSSSSTSSGFSLFRWFRRNERVRSKITPIAEPTDNPQRFNSSETLSPPDSPNLSRGYRSQSSSCDSILSTETTGFAFVPATSYHPIGGLENQVELNLTKKYGLFATDTLKSVKEDAERVDYSDLSLPTPDIPSRSHRRTHSESSSRGRVKVHVKGKRKAPQPPKFTENLNRKSLLENTTVSPASTLGRKKRRAPQPPEVAENAPKSILEGGLLDDKEIQAILGGESPTITESMDRIRMPVADEVGEDVIANDTLKLEKGVLKAIKPIEVKEEAKVVTPSSPISPRPWYKRPLSGNRDTSIPFKKEVILRTVDKRRHRETKEKDNDALPEVNYSRNSSLFDSAKFGLFSRHPTREETKRRSGIGIPNISELDREAAEIVQQEKSRGLSPPQALILRPQMFGSPQSSLDDEDEDGPRKSTKELISKFEASSNGARITLNTSFIGRTDNFVDSRTRVSANEETINKVDGLVNSPMAQKRSIFSDTQSPPNSPIKTHPNDNLKVHGDEKDDKENLKSIGIWTCPYCTLENPNWRILCEVCERIKPYDKRLVNLMEPERKVPTSQQIRQPLAPKPSSPKENWERKAEIVKRYFNPGQGLNSLAKSASETSIGKPPQKRNSPSKLIGSPKFGFRGFMQRSSPEKAKGINEEDSDLEMESSVVSKGRDGTPDLEELRLARLNRFRMEKAVNPLTDRDSLEKEKKRLREMIRAMNAKALAEKYPVIQKAASLDEASSPSKGAIKKTYPNTKLVIEETKKEPDKSTKVSSSAQTGAILKKTPSPEIEEQPQEKPIQATEPIYANLNCQVNHVKFSEVEKAKVDELTEQLKSVKGREEFKATLKFSELSGNTDTLAINKIMKSLELAIVEGQHELAATLAKDLAKMKVSLSVTRQKTRPLSITDIDMKPFMIDLYVEDKVAHKGPLQMSVNSQMTLKELKDKVSKDFSIPIDVQRWILNDQLATDETKKLIDYSIRDSSAVIYLYLVSPPSRKPSHKDPMKYFLAEEDQFSICGSDEEIQNEKVLTDVGFAEDIGATALPIPKESSDTLEKGWPCPLCTLINSPTRLGCGVCSEARPLDYMVPPDYPKPDKTPEVPQEKVDNVILRPLERKNDLNRVNPNRKSAELFNIVQEEIRFKNAGLQTPSPNITKNKYRGVYNYNPSTKYSHQISSQTKKMAPQPPNLHRELLNLDNADIVANIEAFECPICFMKFQPGEGVILRDCLHTFCRECLGHTVEYSEDAQVKCPFMNAVYSCDSVLQDREIKALVTRDVYEKYLAKSVRQAEHKIENAFHCKTPNCRGWCIYEDNVNLFKCPVCRITNCLTCQVIHDGLNCKQYQDRMNSDCDSNVDARRTKEMLETMVDKGEAMKCPTCQVVLMKKWGCDWLKCSMCKTEICWVTRGPRWGPAGKGDTSAGCKCGVDSKKCHPKCNYCH</sequence>
<feature type="region of interest" description="Disordered" evidence="13">
    <location>
        <begin position="430"/>
        <end position="449"/>
    </location>
</feature>
<dbReference type="EnsemblMetazoa" id="PPAI001153-RA">
    <property type="protein sequence ID" value="PPAI001153-PA"/>
    <property type="gene ID" value="PPAI001153"/>
</dbReference>
<feature type="compositionally biased region" description="Basic and acidic residues" evidence="13">
    <location>
        <begin position="524"/>
        <end position="537"/>
    </location>
</feature>
<dbReference type="InterPro" id="IPR001841">
    <property type="entry name" value="Znf_RING"/>
</dbReference>
<evidence type="ECO:0000256" key="7">
    <source>
        <dbReference type="ARBA" id="ARBA00022679"/>
    </source>
</evidence>
<dbReference type="EC" id="2.3.2.31" evidence="4"/>
<dbReference type="CDD" id="cd20358">
    <property type="entry name" value="Rcat_RBR_HOIL1"/>
    <property type="match status" value="1"/>
</dbReference>
<organism evidence="14 15">
    <name type="scientific">Phlebotomus papatasi</name>
    <name type="common">Sandfly</name>
    <dbReference type="NCBI Taxonomy" id="29031"/>
    <lineage>
        <taxon>Eukaryota</taxon>
        <taxon>Metazoa</taxon>
        <taxon>Ecdysozoa</taxon>
        <taxon>Arthropoda</taxon>
        <taxon>Hexapoda</taxon>
        <taxon>Insecta</taxon>
        <taxon>Pterygota</taxon>
        <taxon>Neoptera</taxon>
        <taxon>Endopterygota</taxon>
        <taxon>Diptera</taxon>
        <taxon>Nematocera</taxon>
        <taxon>Psychodoidea</taxon>
        <taxon>Psychodidae</taxon>
        <taxon>Phlebotomus</taxon>
        <taxon>Phlebotomus</taxon>
    </lineage>
</organism>
<dbReference type="InterPro" id="IPR001876">
    <property type="entry name" value="Znf_RanBP2"/>
</dbReference>
<evidence type="ECO:0000313" key="14">
    <source>
        <dbReference type="EnsemblMetazoa" id="PPAI001153-PA"/>
    </source>
</evidence>
<dbReference type="PROSITE" id="PS50089">
    <property type="entry name" value="ZF_RING_2"/>
    <property type="match status" value="1"/>
</dbReference>
<comment type="similarity">
    <text evidence="3">Belongs to the RBR family.</text>
</comment>
<dbReference type="PANTHER" id="PTHR22770">
    <property type="entry name" value="UBIQUITIN CONJUGATING ENZYME 7 INTERACTING PROTEIN-RELATED"/>
    <property type="match status" value="1"/>
</dbReference>
<dbReference type="InterPro" id="IPR047558">
    <property type="entry name" value="BRcat_RBR_HOIL1"/>
</dbReference>
<feature type="region of interest" description="Disordered" evidence="13">
    <location>
        <begin position="781"/>
        <end position="814"/>
    </location>
</feature>
<dbReference type="InterPro" id="IPR000626">
    <property type="entry name" value="Ubiquitin-like_dom"/>
</dbReference>
<keyword evidence="11" id="KW-0833">Ubl conjugation pathway</keyword>
<keyword evidence="7" id="KW-0808">Transferase</keyword>
<dbReference type="EMBL" id="AJVK01002572">
    <property type="status" value="NOT_ANNOTATED_CDS"/>
    <property type="molecule type" value="Genomic_DNA"/>
</dbReference>
<dbReference type="FunFam" id="3.30.40.10:FF:000137">
    <property type="entry name" value="RanBP-type and C3HC4-type zinc finger-containing protein 1"/>
    <property type="match status" value="1"/>
</dbReference>
<evidence type="ECO:0000256" key="11">
    <source>
        <dbReference type="ARBA" id="ARBA00022786"/>
    </source>
</evidence>
<feature type="compositionally biased region" description="Polar residues" evidence="13">
    <location>
        <begin position="206"/>
        <end position="215"/>
    </location>
</feature>
<protein>
    <recommendedName>
        <fullName evidence="5">RanBP-type and C3HC4-type zinc finger-containing protein 1</fullName>
        <ecNumber evidence="4">2.3.2.31</ecNumber>
    </recommendedName>
</protein>
<accession>A0A1B0D1D0</accession>
<dbReference type="CDD" id="cd20345">
    <property type="entry name" value="BRcat_RBR_HOIL1"/>
    <property type="match status" value="1"/>
</dbReference>
<evidence type="ECO:0000256" key="12">
    <source>
        <dbReference type="ARBA" id="ARBA00022833"/>
    </source>
</evidence>
<dbReference type="PANTHER" id="PTHR22770:SF13">
    <property type="entry name" value="RING-TYPE DOMAIN-CONTAINING PROTEIN"/>
    <property type="match status" value="1"/>
</dbReference>
<evidence type="ECO:0000256" key="1">
    <source>
        <dbReference type="ARBA" id="ARBA00001798"/>
    </source>
</evidence>
<dbReference type="InterPro" id="IPR027370">
    <property type="entry name" value="Znf-RING_euk"/>
</dbReference>
<dbReference type="InterPro" id="IPR044066">
    <property type="entry name" value="TRIAD_supradom"/>
</dbReference>
<dbReference type="InterPro" id="IPR047559">
    <property type="entry name" value="HOIL1_RBR_mRING-HC-C3HC3D"/>
</dbReference>
<evidence type="ECO:0000256" key="13">
    <source>
        <dbReference type="SAM" id="MobiDB-lite"/>
    </source>
</evidence>
<dbReference type="GO" id="GO:0097039">
    <property type="term" value="P:protein linear polyubiquitination"/>
    <property type="evidence" value="ECO:0007669"/>
    <property type="project" value="TreeGrafter"/>
</dbReference>
<dbReference type="PROSITE" id="PS51873">
    <property type="entry name" value="TRIAD"/>
    <property type="match status" value="1"/>
</dbReference>
<dbReference type="InterPro" id="IPR036443">
    <property type="entry name" value="Znf_RanBP2_sf"/>
</dbReference>
<comment type="catalytic activity">
    <reaction evidence="1">
        <text>[E2 ubiquitin-conjugating enzyme]-S-ubiquitinyl-L-cysteine + [acceptor protein]-L-lysine = [E2 ubiquitin-conjugating enzyme]-L-cysteine + [acceptor protein]-N(6)-ubiquitinyl-L-lysine.</text>
        <dbReference type="EC" id="2.3.2.31"/>
    </reaction>
</comment>
<evidence type="ECO:0000256" key="4">
    <source>
        <dbReference type="ARBA" id="ARBA00012251"/>
    </source>
</evidence>
<dbReference type="PROSITE" id="PS00518">
    <property type="entry name" value="ZF_RING_1"/>
    <property type="match status" value="1"/>
</dbReference>
<dbReference type="GO" id="GO:0043130">
    <property type="term" value="F:ubiquitin binding"/>
    <property type="evidence" value="ECO:0007669"/>
    <property type="project" value="TreeGrafter"/>
</dbReference>
<evidence type="ECO:0000256" key="10">
    <source>
        <dbReference type="ARBA" id="ARBA00022771"/>
    </source>
</evidence>
<evidence type="ECO:0000256" key="6">
    <source>
        <dbReference type="ARBA" id="ARBA00022553"/>
    </source>
</evidence>
<dbReference type="EMBL" id="AJVK01002571">
    <property type="status" value="NOT_ANNOTATED_CDS"/>
    <property type="molecule type" value="Genomic_DNA"/>
</dbReference>
<feature type="region of interest" description="Disordered" evidence="13">
    <location>
        <begin position="58"/>
        <end position="92"/>
    </location>
</feature>
<evidence type="ECO:0000256" key="8">
    <source>
        <dbReference type="ARBA" id="ARBA00022723"/>
    </source>
</evidence>
<evidence type="ECO:0000256" key="9">
    <source>
        <dbReference type="ARBA" id="ARBA00022737"/>
    </source>
</evidence>
<dbReference type="Pfam" id="PF13445">
    <property type="entry name" value="zf-RING_UBOX"/>
    <property type="match status" value="1"/>
</dbReference>
<keyword evidence="6" id="KW-0597">Phosphoprotein</keyword>
<keyword evidence="8" id="KW-0479">Metal-binding</keyword>
<keyword evidence="9" id="KW-0677">Repeat</keyword>
<dbReference type="PROSITE" id="PS50199">
    <property type="entry name" value="ZF_RANBP2_2"/>
    <property type="match status" value="2"/>
</dbReference>
<evidence type="ECO:0000256" key="2">
    <source>
        <dbReference type="ARBA" id="ARBA00004906"/>
    </source>
</evidence>
<dbReference type="Gene3D" id="3.30.40.10">
    <property type="entry name" value="Zinc/RING finger domain, C3HC4 (zinc finger)"/>
    <property type="match status" value="1"/>
</dbReference>
<dbReference type="GO" id="GO:0071797">
    <property type="term" value="C:LUBAC complex"/>
    <property type="evidence" value="ECO:0007669"/>
    <property type="project" value="TreeGrafter"/>
</dbReference>
<dbReference type="InterPro" id="IPR017907">
    <property type="entry name" value="Znf_RING_CS"/>
</dbReference>
<feature type="region of interest" description="Disordered" evidence="13">
    <location>
        <begin position="146"/>
        <end position="238"/>
    </location>
</feature>
<dbReference type="PROSITE" id="PS50053">
    <property type="entry name" value="UBIQUITIN_2"/>
    <property type="match status" value="1"/>
</dbReference>
<dbReference type="VEuPathDB" id="VectorBase:PPAI001153"/>
<dbReference type="PROSITE" id="PS01358">
    <property type="entry name" value="ZF_RANBP2_1"/>
    <property type="match status" value="2"/>
</dbReference>
<keyword evidence="15" id="KW-1185">Reference proteome</keyword>
<dbReference type="Gene3D" id="2.30.30.380">
    <property type="entry name" value="Zn-finger domain of Sec23/24"/>
    <property type="match status" value="1"/>
</dbReference>
<dbReference type="GO" id="GO:0008270">
    <property type="term" value="F:zinc ion binding"/>
    <property type="evidence" value="ECO:0007669"/>
    <property type="project" value="UniProtKB-KW"/>
</dbReference>
<feature type="compositionally biased region" description="Polar residues" evidence="13">
    <location>
        <begin position="625"/>
        <end position="636"/>
    </location>
</feature>
<dbReference type="SUPFAM" id="SSF54236">
    <property type="entry name" value="Ubiquitin-like"/>
    <property type="match status" value="1"/>
</dbReference>
<dbReference type="GO" id="GO:0043161">
    <property type="term" value="P:proteasome-mediated ubiquitin-dependent protein catabolic process"/>
    <property type="evidence" value="ECO:0007669"/>
    <property type="project" value="TreeGrafter"/>
</dbReference>
<dbReference type="VEuPathDB" id="VectorBase:PPAPM1_007488"/>
<feature type="region of interest" description="Disordered" evidence="13">
    <location>
        <begin position="585"/>
        <end position="608"/>
    </location>
</feature>
<dbReference type="SUPFAM" id="SSF90209">
    <property type="entry name" value="Ran binding protein zinc finger-like"/>
    <property type="match status" value="1"/>
</dbReference>
<feature type="compositionally biased region" description="Basic residues" evidence="13">
    <location>
        <begin position="178"/>
        <end position="190"/>
    </location>
</feature>
<feature type="region of interest" description="Disordered" evidence="13">
    <location>
        <begin position="508"/>
        <end position="537"/>
    </location>
</feature>
<dbReference type="GO" id="GO:0061630">
    <property type="term" value="F:ubiquitin protein ligase activity"/>
    <property type="evidence" value="ECO:0007669"/>
    <property type="project" value="UniProtKB-EC"/>
</dbReference>
<name>A0A1B0D1D0_PHLPP</name>
<dbReference type="SUPFAM" id="SSF57850">
    <property type="entry name" value="RING/U-box"/>
    <property type="match status" value="3"/>
</dbReference>
<comment type="pathway">
    <text evidence="2">Protein modification; protein ubiquitination.</text>
</comment>
<dbReference type="InterPro" id="IPR029071">
    <property type="entry name" value="Ubiquitin-like_domsf"/>
</dbReference>
<evidence type="ECO:0000313" key="15">
    <source>
        <dbReference type="Proteomes" id="UP000092462"/>
    </source>
</evidence>
<dbReference type="EMBL" id="AJVK01002573">
    <property type="status" value="NOT_ANNOTATED_CDS"/>
    <property type="molecule type" value="Genomic_DNA"/>
</dbReference>
<dbReference type="InterPro" id="IPR013083">
    <property type="entry name" value="Znf_RING/FYVE/PHD"/>
</dbReference>
<dbReference type="InterPro" id="IPR051628">
    <property type="entry name" value="LUBAC_E3_Ligases"/>
</dbReference>
<proteinExistence type="inferred from homology"/>
<evidence type="ECO:0000256" key="5">
    <source>
        <dbReference type="ARBA" id="ARBA00017887"/>
    </source>
</evidence>
<dbReference type="SMART" id="SM00184">
    <property type="entry name" value="RING"/>
    <property type="match status" value="1"/>
</dbReference>
<dbReference type="Gene3D" id="3.10.20.90">
    <property type="entry name" value="Phosphatidylinositol 3-kinase Catalytic Subunit, Chain A, domain 1"/>
    <property type="match status" value="1"/>
</dbReference>
<keyword evidence="12" id="KW-0862">Zinc</keyword>
<feature type="compositionally biased region" description="Polar residues" evidence="13">
    <location>
        <begin position="65"/>
        <end position="92"/>
    </location>
</feature>
<reference evidence="14" key="1">
    <citation type="submission" date="2022-08" db="UniProtKB">
        <authorList>
            <consortium name="EnsemblMetazoa"/>
        </authorList>
    </citation>
    <scope>IDENTIFICATION</scope>
    <source>
        <strain evidence="14">Israel</strain>
    </source>
</reference>
<feature type="region of interest" description="Disordered" evidence="13">
    <location>
        <begin position="625"/>
        <end position="694"/>
    </location>
</feature>
<dbReference type="SMART" id="SM00547">
    <property type="entry name" value="ZnF_RBZ"/>
    <property type="match status" value="2"/>
</dbReference>
<keyword evidence="10" id="KW-0863">Zinc-finger</keyword>
<dbReference type="CDD" id="cd16633">
    <property type="entry name" value="mRING-HC-C3HC3D_RBR_HOIL1"/>
    <property type="match status" value="1"/>
</dbReference>
<dbReference type="GO" id="GO:0009893">
    <property type="term" value="P:positive regulation of metabolic process"/>
    <property type="evidence" value="ECO:0007669"/>
    <property type="project" value="UniProtKB-ARBA"/>
</dbReference>
<dbReference type="Proteomes" id="UP000092462">
    <property type="component" value="Unassembled WGS sequence"/>
</dbReference>
<evidence type="ECO:0000256" key="3">
    <source>
        <dbReference type="ARBA" id="ARBA00008278"/>
    </source>
</evidence>